<dbReference type="InterPro" id="IPR052035">
    <property type="entry name" value="ZnF_BED_domain_contain"/>
</dbReference>
<gene>
    <name evidence="7" type="ORF">PVAND_008000</name>
</gene>
<name>A0A9J6C8F1_POLVA</name>
<organism evidence="7 8">
    <name type="scientific">Polypedilum vanderplanki</name>
    <name type="common">Sleeping chironomid midge</name>
    <dbReference type="NCBI Taxonomy" id="319348"/>
    <lineage>
        <taxon>Eukaryota</taxon>
        <taxon>Metazoa</taxon>
        <taxon>Ecdysozoa</taxon>
        <taxon>Arthropoda</taxon>
        <taxon>Hexapoda</taxon>
        <taxon>Insecta</taxon>
        <taxon>Pterygota</taxon>
        <taxon>Neoptera</taxon>
        <taxon>Endopterygota</taxon>
        <taxon>Diptera</taxon>
        <taxon>Nematocera</taxon>
        <taxon>Chironomoidea</taxon>
        <taxon>Chironomidae</taxon>
        <taxon>Chironominae</taxon>
        <taxon>Polypedilum</taxon>
        <taxon>Polypedilum</taxon>
    </lineage>
</organism>
<evidence type="ECO:0000256" key="3">
    <source>
        <dbReference type="ARBA" id="ARBA00022771"/>
    </source>
</evidence>
<evidence type="ECO:0000256" key="4">
    <source>
        <dbReference type="ARBA" id="ARBA00022833"/>
    </source>
</evidence>
<reference evidence="7" key="1">
    <citation type="submission" date="2021-03" db="EMBL/GenBank/DDBJ databases">
        <title>Chromosome level genome of the anhydrobiotic midge Polypedilum vanderplanki.</title>
        <authorList>
            <person name="Yoshida Y."/>
            <person name="Kikawada T."/>
            <person name="Gusev O."/>
        </authorList>
    </citation>
    <scope>NUCLEOTIDE SEQUENCE</scope>
    <source>
        <strain evidence="7">NIAS01</strain>
        <tissue evidence="7">Whole body or cell culture</tissue>
    </source>
</reference>
<accession>A0A9J6C8F1</accession>
<dbReference type="GO" id="GO:0008270">
    <property type="term" value="F:zinc ion binding"/>
    <property type="evidence" value="ECO:0007669"/>
    <property type="project" value="UniProtKB-KW"/>
</dbReference>
<keyword evidence="8" id="KW-1185">Reference proteome</keyword>
<keyword evidence="3" id="KW-0863">Zinc-finger</keyword>
<evidence type="ECO:0000256" key="2">
    <source>
        <dbReference type="ARBA" id="ARBA00022723"/>
    </source>
</evidence>
<evidence type="ECO:0000256" key="1">
    <source>
        <dbReference type="ARBA" id="ARBA00004123"/>
    </source>
</evidence>
<comment type="subcellular location">
    <subcellularLocation>
        <location evidence="1">Nucleus</location>
    </subcellularLocation>
</comment>
<evidence type="ECO:0000259" key="6">
    <source>
        <dbReference type="Pfam" id="PF04937"/>
    </source>
</evidence>
<dbReference type="EMBL" id="JADBJN010000002">
    <property type="protein sequence ID" value="KAG5678314.1"/>
    <property type="molecule type" value="Genomic_DNA"/>
</dbReference>
<dbReference type="AlphaFoldDB" id="A0A9J6C8F1"/>
<keyword evidence="2" id="KW-0479">Metal-binding</keyword>
<dbReference type="PANTHER" id="PTHR46481:SF10">
    <property type="entry name" value="ZINC FINGER BED DOMAIN-CONTAINING PROTEIN 39"/>
    <property type="match status" value="1"/>
</dbReference>
<dbReference type="GO" id="GO:0005634">
    <property type="term" value="C:nucleus"/>
    <property type="evidence" value="ECO:0007669"/>
    <property type="project" value="UniProtKB-SubCell"/>
</dbReference>
<dbReference type="Pfam" id="PF04937">
    <property type="entry name" value="DUF659"/>
    <property type="match status" value="1"/>
</dbReference>
<dbReference type="InterPro" id="IPR007021">
    <property type="entry name" value="DUF659"/>
</dbReference>
<feature type="domain" description="DUF659" evidence="6">
    <location>
        <begin position="131"/>
        <end position="280"/>
    </location>
</feature>
<dbReference type="SUPFAM" id="SSF53098">
    <property type="entry name" value="Ribonuclease H-like"/>
    <property type="match status" value="1"/>
</dbReference>
<dbReference type="InterPro" id="IPR012337">
    <property type="entry name" value="RNaseH-like_sf"/>
</dbReference>
<keyword evidence="4" id="KW-0862">Zinc</keyword>
<proteinExistence type="predicted"/>
<evidence type="ECO:0000313" key="7">
    <source>
        <dbReference type="EMBL" id="KAG5678314.1"/>
    </source>
</evidence>
<keyword evidence="5" id="KW-0539">Nucleus</keyword>
<evidence type="ECO:0000313" key="8">
    <source>
        <dbReference type="Proteomes" id="UP001107558"/>
    </source>
</evidence>
<protein>
    <recommendedName>
        <fullName evidence="6">DUF659 domain-containing protein</fullName>
    </recommendedName>
</protein>
<dbReference type="Proteomes" id="UP001107558">
    <property type="component" value="Chromosome 2"/>
</dbReference>
<dbReference type="PANTHER" id="PTHR46481">
    <property type="entry name" value="ZINC FINGER BED DOMAIN-CONTAINING PROTEIN 4"/>
    <property type="match status" value="1"/>
</dbReference>
<dbReference type="OrthoDB" id="7764752at2759"/>
<sequence length="329" mass="37126">MDHFEISNYLKNLDTNKRTGTCIGCEKTVQWAKERVASHKRSSCPNATQEEKRFFSKRKSESLIPTTSTQQVSSSIESSVETEKLTEELQNDIDMDVANFFFRTGISLRLVESVAFKKMLNSLNPSYKIPCAKKLSSVLLDKQFNKCSNVLDEILENSGNLTLVSDGWTNTRGDHIVNFCIKAPEHKPFFYTSINTSGIIQNATAVANAVFEVIESLGSQKFSAFVSDNAPVMKAAWKLIEEKFPNISAYGCAPHALNLLIKDMANTPECSKTIKNAEKIIKFVKNHHIVKAKFDEKRLAKLDLLRELKLIVNPMIISLRNKMIHVIFK</sequence>
<evidence type="ECO:0000256" key="5">
    <source>
        <dbReference type="ARBA" id="ARBA00023242"/>
    </source>
</evidence>
<comment type="caution">
    <text evidence="7">The sequence shown here is derived from an EMBL/GenBank/DDBJ whole genome shotgun (WGS) entry which is preliminary data.</text>
</comment>